<protein>
    <recommendedName>
        <fullName evidence="2">IRS-type PTB domain-containing protein</fullName>
    </recommendedName>
</protein>
<dbReference type="InParanoid" id="A0A6L2PEE3"/>
<evidence type="ECO:0000313" key="4">
    <source>
        <dbReference type="Proteomes" id="UP000502823"/>
    </source>
</evidence>
<feature type="non-terminal residue" evidence="3">
    <location>
        <position position="1"/>
    </location>
</feature>
<evidence type="ECO:0000259" key="2">
    <source>
        <dbReference type="PROSITE" id="PS51064"/>
    </source>
</evidence>
<dbReference type="InterPro" id="IPR011993">
    <property type="entry name" value="PH-like_dom_sf"/>
</dbReference>
<feature type="compositionally biased region" description="Low complexity" evidence="1">
    <location>
        <begin position="612"/>
        <end position="630"/>
    </location>
</feature>
<gene>
    <name evidence="3" type="ORF">Cfor_13000</name>
</gene>
<dbReference type="InterPro" id="IPR002404">
    <property type="entry name" value="IRS_PTB"/>
</dbReference>
<dbReference type="Gene3D" id="2.30.29.30">
    <property type="entry name" value="Pleckstrin-homology domain (PH domain)/Phosphotyrosine-binding domain (PTB)"/>
    <property type="match status" value="2"/>
</dbReference>
<feature type="region of interest" description="Disordered" evidence="1">
    <location>
        <begin position="1243"/>
        <end position="1282"/>
    </location>
</feature>
<dbReference type="Pfam" id="PF02174">
    <property type="entry name" value="IRS"/>
    <property type="match status" value="1"/>
</dbReference>
<accession>A0A6L2PEE3</accession>
<feature type="compositionally biased region" description="Low complexity" evidence="1">
    <location>
        <begin position="1037"/>
        <end position="1055"/>
    </location>
</feature>
<dbReference type="InterPro" id="IPR037746">
    <property type="entry name" value="Dok-7"/>
</dbReference>
<feature type="region of interest" description="Disordered" evidence="1">
    <location>
        <begin position="923"/>
        <end position="943"/>
    </location>
</feature>
<feature type="domain" description="IRS-type PTB" evidence="2">
    <location>
        <begin position="74"/>
        <end position="179"/>
    </location>
</feature>
<feature type="region of interest" description="Disordered" evidence="1">
    <location>
        <begin position="299"/>
        <end position="319"/>
    </location>
</feature>
<evidence type="ECO:0000313" key="3">
    <source>
        <dbReference type="EMBL" id="GFG30933.1"/>
    </source>
</evidence>
<dbReference type="GO" id="GO:0007528">
    <property type="term" value="P:neuromuscular junction development"/>
    <property type="evidence" value="ECO:0007669"/>
    <property type="project" value="TreeGrafter"/>
</dbReference>
<feature type="region of interest" description="Disordered" evidence="1">
    <location>
        <begin position="610"/>
        <end position="639"/>
    </location>
</feature>
<feature type="compositionally biased region" description="Low complexity" evidence="1">
    <location>
        <begin position="1257"/>
        <end position="1267"/>
    </location>
</feature>
<comment type="caution">
    <text evidence="3">The sequence shown here is derived from an EMBL/GenBank/DDBJ whole genome shotgun (WGS) entry which is preliminary data.</text>
</comment>
<reference evidence="4" key="1">
    <citation type="submission" date="2020-01" db="EMBL/GenBank/DDBJ databases">
        <title>Draft genome sequence of the Termite Coptotermes fromosanus.</title>
        <authorList>
            <person name="Itakura S."/>
            <person name="Yosikawa Y."/>
            <person name="Umezawa K."/>
        </authorList>
    </citation>
    <scope>NUCLEOTIDE SEQUENCE [LARGE SCALE GENOMIC DNA]</scope>
</reference>
<dbReference type="SUPFAM" id="SSF50729">
    <property type="entry name" value="PH domain-like"/>
    <property type="match status" value="1"/>
</dbReference>
<feature type="region of interest" description="Disordered" evidence="1">
    <location>
        <begin position="830"/>
        <end position="870"/>
    </location>
</feature>
<feature type="region of interest" description="Disordered" evidence="1">
    <location>
        <begin position="172"/>
        <end position="204"/>
    </location>
</feature>
<dbReference type="PANTHER" id="PTHR21636">
    <property type="entry name" value="PROTEIN DOK-7"/>
    <property type="match status" value="1"/>
</dbReference>
<evidence type="ECO:0000256" key="1">
    <source>
        <dbReference type="SAM" id="MobiDB-lite"/>
    </source>
</evidence>
<keyword evidence="4" id="KW-1185">Reference proteome</keyword>
<proteinExistence type="predicted"/>
<feature type="compositionally biased region" description="Low complexity" evidence="1">
    <location>
        <begin position="1182"/>
        <end position="1197"/>
    </location>
</feature>
<name>A0A6L2PEE3_COPFO</name>
<organism evidence="3 4">
    <name type="scientific">Coptotermes formosanus</name>
    <name type="common">Formosan subterranean termite</name>
    <dbReference type="NCBI Taxonomy" id="36987"/>
    <lineage>
        <taxon>Eukaryota</taxon>
        <taxon>Metazoa</taxon>
        <taxon>Ecdysozoa</taxon>
        <taxon>Arthropoda</taxon>
        <taxon>Hexapoda</taxon>
        <taxon>Insecta</taxon>
        <taxon>Pterygota</taxon>
        <taxon>Neoptera</taxon>
        <taxon>Polyneoptera</taxon>
        <taxon>Dictyoptera</taxon>
        <taxon>Blattodea</taxon>
        <taxon>Blattoidea</taxon>
        <taxon>Termitoidae</taxon>
        <taxon>Rhinotermitidae</taxon>
        <taxon>Coptotermes</taxon>
    </lineage>
</organism>
<dbReference type="PROSITE" id="PS51064">
    <property type="entry name" value="IRS_PTB"/>
    <property type="match status" value="1"/>
</dbReference>
<feature type="region of interest" description="Disordered" evidence="1">
    <location>
        <begin position="337"/>
        <end position="374"/>
    </location>
</feature>
<dbReference type="GO" id="GO:0019901">
    <property type="term" value="F:protein kinase binding"/>
    <property type="evidence" value="ECO:0007669"/>
    <property type="project" value="InterPro"/>
</dbReference>
<dbReference type="EMBL" id="BLKM01000265">
    <property type="protein sequence ID" value="GFG30933.1"/>
    <property type="molecule type" value="Genomic_DNA"/>
</dbReference>
<feature type="region of interest" description="Disordered" evidence="1">
    <location>
        <begin position="1009"/>
        <end position="1056"/>
    </location>
</feature>
<dbReference type="PANTHER" id="PTHR21636:SF2">
    <property type="entry name" value="PROTEIN DOK-7"/>
    <property type="match status" value="1"/>
</dbReference>
<dbReference type="Proteomes" id="UP000502823">
    <property type="component" value="Unassembled WGS sequence"/>
</dbReference>
<feature type="region of interest" description="Disordered" evidence="1">
    <location>
        <begin position="388"/>
        <end position="420"/>
    </location>
</feature>
<feature type="compositionally biased region" description="Basic and acidic residues" evidence="1">
    <location>
        <begin position="850"/>
        <end position="859"/>
    </location>
</feature>
<dbReference type="OrthoDB" id="6537982at2759"/>
<dbReference type="SMART" id="SM01244">
    <property type="entry name" value="IRS"/>
    <property type="match status" value="1"/>
</dbReference>
<feature type="compositionally biased region" description="Polar residues" evidence="1">
    <location>
        <begin position="300"/>
        <end position="313"/>
    </location>
</feature>
<feature type="compositionally biased region" description="Basic residues" evidence="1">
    <location>
        <begin position="338"/>
        <end position="351"/>
    </location>
</feature>
<sequence length="1282" mass="139412">CLHLQLYRDSKDRYKQGQTKASLSLQHFLGVESGFTLDKESNTIAIICQDVTVILAFDTRERLIQWQVKISSNLGEDQQFLIQITSAPPKAKIASGPARLHVQDQRFCITTGVPPRLIGFWQIGQLRRYGVVEGRFCFEGGSRCGRGEGLHVCVTDQGEEITQTFQLAAQGKLATRRRPVSRKMSAMDSPRKQIHSRPDTRHSDLSCTESFQQHHCKNRVHRGSSSPFWSSAESAAGHHHADLDSNYGCGDTASVTELPDHFHHQDSGWSMVAPDTDRRAVPSSLERCASCISKLGAPSMSRSSTVTNTNTPTGAPFSPAWTMDGMTNVTAPPTPCQHHYHVHHPQHHHARANASCDRVSLSSHGSGGSSGNSEYSVPRCSCCPPSRPPKPLQLSAASNTSDSPSKKKIRKPPMPLPIPDPPPVQQNPASLCTCHHLQHQQKADVNPYENYDVPKSLLGHSKPRVSLLMMMSTTDYYDTPKNVKECLVTSASDPQYGNYDTPPAAVTVRKSCGCVVKYAKKSVGVVPEPVTAAKVEVGEDSRGGECPCQRVMCWAENWMMLPYCRRGNGMENTGVPIHKVKLSGEGKMPVMNPSGEIAIYATVDKSKKTNRRQCSCPPQQPHQQDCPRQQLESISQPDGSNYVNVEAGGNVSVPTAEAPQTCDDAACSLNYENIDFAQSLEYYENSKDLLQRVGISKKATECSEPPAPEVPEAEVAVSYTVTNGVTYCNKCGHACHLYSPQQVPQQPLPVDNEADIAGEAAALVQSSEASTCEQDDYMMMEPAKNVNSSSETARVHGKNFPGYLPMSPITNATPTKADMLKLRMDRAGLPSEKSASIPSLACPVGPAVDRSQKRSESEFPRVPGSAMMMHHSTNSPYLRRLFHDSVDENHRLPAASRRRSSSADSSRYLDDLEDLEHSRVIERDVSSSHTKLSDPVCGQESPVPLRDEIVGQNDIYEAPARLEESPSVKDVETDSTVVMPDVEETVGDDVASTSSGSGSLRTLVRECVADTPQPPVTGSSVSAGVHIRRSSSVPCKSGNNRDSSSSNDSGVSTGSLKHRGADFAEFELPLTTSMSTRRHHHALQARHHAGMPLTSCLHASLPRRSKSVDPLREISFQFQKVKIPAKSSSAEAEVPICPGKRDSAKGFSSPGADGAIVVPYMDSRSTSSGTSDMSDYIETLSLSSHSSSDTPDSLSRLGRPATTTLRPRSGKEYQLIDRSILDGDMKGPLGGDKAPHQLRGLVSHYANITPVPEKSESPSPGYMSSSPGQEREDQSLISHPYT</sequence>
<feature type="region of interest" description="Disordered" evidence="1">
    <location>
        <begin position="1182"/>
        <end position="1211"/>
    </location>
</feature>